<comment type="catalytic activity">
    <reaction evidence="7">
        <text>L-threonyl-[protein] + ATP = O-phospho-L-threonyl-[protein] + ADP + H(+)</text>
        <dbReference type="Rhea" id="RHEA:46608"/>
        <dbReference type="Rhea" id="RHEA-COMP:11060"/>
        <dbReference type="Rhea" id="RHEA-COMP:11605"/>
        <dbReference type="ChEBI" id="CHEBI:15378"/>
        <dbReference type="ChEBI" id="CHEBI:30013"/>
        <dbReference type="ChEBI" id="CHEBI:30616"/>
        <dbReference type="ChEBI" id="CHEBI:61977"/>
        <dbReference type="ChEBI" id="CHEBI:456216"/>
        <dbReference type="EC" id="2.7.11.11"/>
    </reaction>
</comment>
<dbReference type="SMART" id="SM00220">
    <property type="entry name" value="S_TKc"/>
    <property type="match status" value="1"/>
</dbReference>
<evidence type="ECO:0000256" key="10">
    <source>
        <dbReference type="RuleBase" id="RU000304"/>
    </source>
</evidence>
<dbReference type="PROSITE" id="PS51285">
    <property type="entry name" value="AGC_KINASE_CTER"/>
    <property type="match status" value="1"/>
</dbReference>
<evidence type="ECO:0000256" key="1">
    <source>
        <dbReference type="ARBA" id="ARBA00012444"/>
    </source>
</evidence>
<dbReference type="GO" id="GO:0005829">
    <property type="term" value="C:cytosol"/>
    <property type="evidence" value="ECO:0007669"/>
    <property type="project" value="TreeGrafter"/>
</dbReference>
<accession>A0A9P0GDQ6</accession>
<dbReference type="PROSITE" id="PS00108">
    <property type="entry name" value="PROTEIN_KINASE_ST"/>
    <property type="match status" value="1"/>
</dbReference>
<dbReference type="PROSITE" id="PS00107">
    <property type="entry name" value="PROTEIN_KINASE_ATP"/>
    <property type="match status" value="1"/>
</dbReference>
<comment type="similarity">
    <text evidence="10">Belongs to the protein kinase superfamily.</text>
</comment>
<dbReference type="GO" id="GO:0007476">
    <property type="term" value="P:imaginal disc-derived wing morphogenesis"/>
    <property type="evidence" value="ECO:0007669"/>
    <property type="project" value="UniProtKB-ARBA"/>
</dbReference>
<keyword evidence="4 9" id="KW-0547">Nucleotide-binding</keyword>
<evidence type="ECO:0000256" key="5">
    <source>
        <dbReference type="ARBA" id="ARBA00022777"/>
    </source>
</evidence>
<sequence length="464" mass="54448">MTPLYPLLFKQSLHLVIKTVLDFLTLNMYQCFVKPFCHKRDTTIMDEKLEKHYDNWESYLRRAKIDFETRLQSTITITAEFEDFKILKVIGTGSFGKVVLCKYKGTDSLFAMKVMEKVNVVRTKQVFHTISEIRFLDAIRFPFIISLEFFFRNNVYLFLVMPFINGGEMFYHLRTAKKFDENLSKFYAVQVLLALEYCHSMGVVYRDLKPENILIESSGYLKITDLGFCKKIENQRTYTLCGTPEYLAPEIILSQGYNYSVDWWSFGVLLFEMSAGFPPFCAKDHMKLYEKIVAGKYIHPPHFSRALKDLTTNILQIDRSKRYGVMKAGSKDIKSHEWFRGLDIDNIFQKKVRPPFIPQVQSQGDTKYFDNYGNINLRQGSFNEYEEEFQDLTLRKSKTAIITLSLYRTELDTSQANSNQVKRKVCFDDAVEKEERKGKKINKKKNTRKIIEKDDYSSEDDIHV</sequence>
<evidence type="ECO:0000256" key="3">
    <source>
        <dbReference type="ARBA" id="ARBA00022679"/>
    </source>
</evidence>
<dbReference type="SUPFAM" id="SSF56112">
    <property type="entry name" value="Protein kinase-like (PK-like)"/>
    <property type="match status" value="1"/>
</dbReference>
<keyword evidence="5" id="KW-0418">Kinase</keyword>
<keyword evidence="6 9" id="KW-0067">ATP-binding</keyword>
<evidence type="ECO:0000256" key="8">
    <source>
        <dbReference type="ARBA" id="ARBA00047454"/>
    </source>
</evidence>
<dbReference type="Gene3D" id="1.10.510.10">
    <property type="entry name" value="Transferase(Phosphotransferase) domain 1"/>
    <property type="match status" value="1"/>
</dbReference>
<evidence type="ECO:0000259" key="12">
    <source>
        <dbReference type="PROSITE" id="PS51285"/>
    </source>
</evidence>
<evidence type="ECO:0000256" key="9">
    <source>
        <dbReference type="PROSITE-ProRule" id="PRU10141"/>
    </source>
</evidence>
<keyword evidence="2 10" id="KW-0723">Serine/threonine-protein kinase</keyword>
<dbReference type="Gene3D" id="3.30.200.20">
    <property type="entry name" value="Phosphorylase Kinase, domain 1"/>
    <property type="match status" value="1"/>
</dbReference>
<dbReference type="GO" id="GO:0005524">
    <property type="term" value="F:ATP binding"/>
    <property type="evidence" value="ECO:0007669"/>
    <property type="project" value="UniProtKB-UniRule"/>
</dbReference>
<evidence type="ECO:0000259" key="11">
    <source>
        <dbReference type="PROSITE" id="PS50011"/>
    </source>
</evidence>
<evidence type="ECO:0000256" key="2">
    <source>
        <dbReference type="ARBA" id="ARBA00022527"/>
    </source>
</evidence>
<evidence type="ECO:0000313" key="13">
    <source>
        <dbReference type="EMBL" id="CAH1109653.1"/>
    </source>
</evidence>
<dbReference type="GO" id="GO:0005952">
    <property type="term" value="C:cAMP-dependent protein kinase complex"/>
    <property type="evidence" value="ECO:0007669"/>
    <property type="project" value="TreeGrafter"/>
</dbReference>
<evidence type="ECO:0000313" key="14">
    <source>
        <dbReference type="Proteomes" id="UP001153636"/>
    </source>
</evidence>
<protein>
    <recommendedName>
        <fullName evidence="1">cAMP-dependent protein kinase</fullName>
        <ecNumber evidence="1">2.7.11.11</ecNumber>
    </recommendedName>
</protein>
<dbReference type="SMART" id="SM00133">
    <property type="entry name" value="S_TK_X"/>
    <property type="match status" value="1"/>
</dbReference>
<feature type="binding site" evidence="9">
    <location>
        <position position="113"/>
    </location>
    <ligand>
        <name>ATP</name>
        <dbReference type="ChEBI" id="CHEBI:30616"/>
    </ligand>
</feature>
<dbReference type="Pfam" id="PF00069">
    <property type="entry name" value="Pkinase"/>
    <property type="match status" value="1"/>
</dbReference>
<dbReference type="PROSITE" id="PS50011">
    <property type="entry name" value="PROTEIN_KINASE_DOM"/>
    <property type="match status" value="1"/>
</dbReference>
<comment type="catalytic activity">
    <reaction evidence="8">
        <text>L-seryl-[protein] + ATP = O-phospho-L-seryl-[protein] + ADP + H(+)</text>
        <dbReference type="Rhea" id="RHEA:17989"/>
        <dbReference type="Rhea" id="RHEA-COMP:9863"/>
        <dbReference type="Rhea" id="RHEA-COMP:11604"/>
        <dbReference type="ChEBI" id="CHEBI:15378"/>
        <dbReference type="ChEBI" id="CHEBI:29999"/>
        <dbReference type="ChEBI" id="CHEBI:30616"/>
        <dbReference type="ChEBI" id="CHEBI:83421"/>
        <dbReference type="ChEBI" id="CHEBI:456216"/>
        <dbReference type="EC" id="2.7.11.11"/>
    </reaction>
</comment>
<dbReference type="GO" id="GO:0005634">
    <property type="term" value="C:nucleus"/>
    <property type="evidence" value="ECO:0007669"/>
    <property type="project" value="TreeGrafter"/>
</dbReference>
<feature type="domain" description="AGC-kinase C-terminal" evidence="12">
    <location>
        <begin position="340"/>
        <end position="404"/>
    </location>
</feature>
<evidence type="ECO:0000256" key="7">
    <source>
        <dbReference type="ARBA" id="ARBA00047292"/>
    </source>
</evidence>
<dbReference type="PANTHER" id="PTHR24353:SF153">
    <property type="entry name" value="CAMP-DEPENDENT PROTEIN KINASE CATALYTIC SUBUNIT 1"/>
    <property type="match status" value="1"/>
</dbReference>
<dbReference type="EC" id="2.7.11.11" evidence="1"/>
<dbReference type="FunFam" id="1.10.510.10:FF:000005">
    <property type="entry name" value="cAMP-dependent protein kinase catalytic subunit alpha"/>
    <property type="match status" value="1"/>
</dbReference>
<dbReference type="InterPro" id="IPR017441">
    <property type="entry name" value="Protein_kinase_ATP_BS"/>
</dbReference>
<dbReference type="InterPro" id="IPR011009">
    <property type="entry name" value="Kinase-like_dom_sf"/>
</dbReference>
<feature type="domain" description="Protein kinase" evidence="11">
    <location>
        <begin position="84"/>
        <end position="339"/>
    </location>
</feature>
<keyword evidence="3" id="KW-0808">Transferase</keyword>
<evidence type="ECO:0000256" key="4">
    <source>
        <dbReference type="ARBA" id="ARBA00022741"/>
    </source>
</evidence>
<evidence type="ECO:0000256" key="6">
    <source>
        <dbReference type="ARBA" id="ARBA00022840"/>
    </source>
</evidence>
<dbReference type="PANTHER" id="PTHR24353">
    <property type="entry name" value="CYCLIC NUCLEOTIDE-DEPENDENT PROTEIN KINASE"/>
    <property type="match status" value="1"/>
</dbReference>
<keyword evidence="14" id="KW-1185">Reference proteome</keyword>
<dbReference type="InterPro" id="IPR008271">
    <property type="entry name" value="Ser/Thr_kinase_AS"/>
</dbReference>
<reference evidence="13" key="1">
    <citation type="submission" date="2022-01" db="EMBL/GenBank/DDBJ databases">
        <authorList>
            <person name="King R."/>
        </authorList>
    </citation>
    <scope>NUCLEOTIDE SEQUENCE</scope>
</reference>
<dbReference type="EMBL" id="OV651816">
    <property type="protein sequence ID" value="CAH1109653.1"/>
    <property type="molecule type" value="Genomic_DNA"/>
</dbReference>
<dbReference type="Proteomes" id="UP001153636">
    <property type="component" value="Chromosome 4"/>
</dbReference>
<dbReference type="InterPro" id="IPR000719">
    <property type="entry name" value="Prot_kinase_dom"/>
</dbReference>
<dbReference type="InterPro" id="IPR000961">
    <property type="entry name" value="AGC-kinase_C"/>
</dbReference>
<dbReference type="OrthoDB" id="63267at2759"/>
<name>A0A9P0GDQ6_9CUCU</name>
<dbReference type="AlphaFoldDB" id="A0A9P0GDQ6"/>
<proteinExistence type="inferred from homology"/>
<gene>
    <name evidence="13" type="ORF">PSYICH_LOCUS10090</name>
</gene>
<organism evidence="13 14">
    <name type="scientific">Psylliodes chrysocephalus</name>
    <dbReference type="NCBI Taxonomy" id="3402493"/>
    <lineage>
        <taxon>Eukaryota</taxon>
        <taxon>Metazoa</taxon>
        <taxon>Ecdysozoa</taxon>
        <taxon>Arthropoda</taxon>
        <taxon>Hexapoda</taxon>
        <taxon>Insecta</taxon>
        <taxon>Pterygota</taxon>
        <taxon>Neoptera</taxon>
        <taxon>Endopterygota</taxon>
        <taxon>Coleoptera</taxon>
        <taxon>Polyphaga</taxon>
        <taxon>Cucujiformia</taxon>
        <taxon>Chrysomeloidea</taxon>
        <taxon>Chrysomelidae</taxon>
        <taxon>Galerucinae</taxon>
        <taxon>Alticini</taxon>
        <taxon>Psylliodes</taxon>
    </lineage>
</organism>
<dbReference type="GO" id="GO:0004691">
    <property type="term" value="F:cAMP-dependent protein kinase activity"/>
    <property type="evidence" value="ECO:0007669"/>
    <property type="project" value="UniProtKB-EC"/>
</dbReference>